<feature type="transmembrane region" description="Helical" evidence="1">
    <location>
        <begin position="45"/>
        <end position="62"/>
    </location>
</feature>
<sequence>MKQNRDNPLFKELYQKRIGLSPLLFCEFFQGMDVLQIYGEESKEYFFAIYFSGILIGHVYFGDKFSDADLARIKEKYFPPTWDQIYEYVKNTSGVWYYKFDVTQYAYVLQEPNVLQRI</sequence>
<keyword evidence="1" id="KW-0812">Transmembrane</keyword>
<protein>
    <submittedName>
        <fullName evidence="2">Uncharacterized protein</fullName>
    </submittedName>
</protein>
<gene>
    <name evidence="2" type="ORF">SAMN05421679_10678</name>
</gene>
<evidence type="ECO:0000256" key="1">
    <source>
        <dbReference type="SAM" id="Phobius"/>
    </source>
</evidence>
<dbReference type="RefSeq" id="WP_283417264.1">
    <property type="nucleotide sequence ID" value="NZ_FXUO01000006.1"/>
</dbReference>
<dbReference type="EMBL" id="FXUO01000006">
    <property type="protein sequence ID" value="SMP94675.1"/>
    <property type="molecule type" value="Genomic_DNA"/>
</dbReference>
<accession>A0ABY1R4F1</accession>
<comment type="caution">
    <text evidence="2">The sequence shown here is derived from an EMBL/GenBank/DDBJ whole genome shotgun (WGS) entry which is preliminary data.</text>
</comment>
<dbReference type="Proteomes" id="UP001158050">
    <property type="component" value="Unassembled WGS sequence"/>
</dbReference>
<keyword evidence="1" id="KW-1133">Transmembrane helix</keyword>
<evidence type="ECO:0000313" key="2">
    <source>
        <dbReference type="EMBL" id="SMP94675.1"/>
    </source>
</evidence>
<keyword evidence="3" id="KW-1185">Reference proteome</keyword>
<keyword evidence="1" id="KW-0472">Membrane</keyword>
<organism evidence="2 3">
    <name type="scientific">Epilithonimonas pallida</name>
    <dbReference type="NCBI Taxonomy" id="373671"/>
    <lineage>
        <taxon>Bacteria</taxon>
        <taxon>Pseudomonadati</taxon>
        <taxon>Bacteroidota</taxon>
        <taxon>Flavobacteriia</taxon>
        <taxon>Flavobacteriales</taxon>
        <taxon>Weeksellaceae</taxon>
        <taxon>Chryseobacterium group</taxon>
        <taxon>Epilithonimonas</taxon>
    </lineage>
</organism>
<reference evidence="2 3" key="1">
    <citation type="submission" date="2017-05" db="EMBL/GenBank/DDBJ databases">
        <authorList>
            <person name="Varghese N."/>
            <person name="Submissions S."/>
        </authorList>
    </citation>
    <scope>NUCLEOTIDE SEQUENCE [LARGE SCALE GENOMIC DNA]</scope>
    <source>
        <strain evidence="2 3">DSM 18015</strain>
    </source>
</reference>
<proteinExistence type="predicted"/>
<name>A0ABY1R4F1_9FLAO</name>
<evidence type="ECO:0000313" key="3">
    <source>
        <dbReference type="Proteomes" id="UP001158050"/>
    </source>
</evidence>